<proteinExistence type="predicted"/>
<dbReference type="Pfam" id="PF01148">
    <property type="entry name" value="CTP_transf_1"/>
    <property type="match status" value="1"/>
</dbReference>
<dbReference type="AlphaFoldDB" id="A0A450TGX6"/>
<dbReference type="EMBL" id="CAADEW010000119">
    <property type="protein sequence ID" value="VFJ61902.1"/>
    <property type="molecule type" value="Genomic_DNA"/>
</dbReference>
<evidence type="ECO:0000256" key="1">
    <source>
        <dbReference type="SAM" id="Phobius"/>
    </source>
</evidence>
<dbReference type="GO" id="GO:0016779">
    <property type="term" value="F:nucleotidyltransferase activity"/>
    <property type="evidence" value="ECO:0007669"/>
    <property type="project" value="UniProtKB-KW"/>
</dbReference>
<feature type="transmembrane region" description="Helical" evidence="1">
    <location>
        <begin position="167"/>
        <end position="187"/>
    </location>
</feature>
<keyword evidence="1" id="KW-0472">Membrane</keyword>
<keyword evidence="1" id="KW-0812">Transmembrane</keyword>
<dbReference type="GO" id="GO:0005886">
    <property type="term" value="C:plasma membrane"/>
    <property type="evidence" value="ECO:0007669"/>
    <property type="project" value="TreeGrafter"/>
</dbReference>
<accession>A0A450TGX6</accession>
<dbReference type="GO" id="GO:0009273">
    <property type="term" value="P:peptidoglycan-based cell wall biogenesis"/>
    <property type="evidence" value="ECO:0007669"/>
    <property type="project" value="TreeGrafter"/>
</dbReference>
<feature type="transmembrane region" description="Helical" evidence="1">
    <location>
        <begin position="235"/>
        <end position="254"/>
    </location>
</feature>
<feature type="transmembrane region" description="Helical" evidence="1">
    <location>
        <begin position="115"/>
        <end position="131"/>
    </location>
</feature>
<feature type="transmembrane region" description="Helical" evidence="1">
    <location>
        <begin position="207"/>
        <end position="229"/>
    </location>
</feature>
<sequence length="299" mass="32713">MSPTEQSIFIFAAALFVISAAIFVLASIGSRNGFATRELWYLYWSEFLIVGGIVIPAFWGGYPYLGVLLLFSIRAQFEFYTLQGLNSWALPQLVGFMAGCTLVLTLYFLPVADPYQILWLVCMLGLVTWLIRSTSLNKNGARTAFVSVLFPASLIATLGQIQQHTEGFALLLFVYIIVETNDAFASLCGKLFGRTRIFPKLSPHKTLGGLVCGVSSAIAVGVVLNHYIYHFDFPSVVGVILLIIGSGIAGDLFFSKLKRNRGVKDFPPIMSGHGGLLDIYDSLFVAAPVFFILGLALLE</sequence>
<dbReference type="PANTHER" id="PTHR43535">
    <property type="entry name" value="PHOSPHATIDATE CYTIDYLYLTRANSFERASE"/>
    <property type="match status" value="1"/>
</dbReference>
<reference evidence="3" key="1">
    <citation type="submission" date="2019-02" db="EMBL/GenBank/DDBJ databases">
        <authorList>
            <person name="Gruber-Vodicka R. H."/>
            <person name="Seah K. B. B."/>
        </authorList>
    </citation>
    <scope>NUCLEOTIDE SEQUENCE</scope>
    <source>
        <strain evidence="3">BECK_BZ106</strain>
        <strain evidence="2">BECK_BZ15</strain>
    </source>
</reference>
<name>A0A450TGX6_9GAMM</name>
<feature type="transmembrane region" description="Helical" evidence="1">
    <location>
        <begin position="275"/>
        <end position="298"/>
    </location>
</feature>
<gene>
    <name evidence="2" type="ORF">BECKFW1821A_GA0114235_11199</name>
    <name evidence="3" type="ORF">BECKFW1821B_GA0114236_11179</name>
</gene>
<evidence type="ECO:0000313" key="2">
    <source>
        <dbReference type="EMBL" id="VFJ61902.1"/>
    </source>
</evidence>
<dbReference type="EMBL" id="CAADFD010000117">
    <property type="protein sequence ID" value="VFJ66449.1"/>
    <property type="molecule type" value="Genomic_DNA"/>
</dbReference>
<feature type="transmembrane region" description="Helical" evidence="1">
    <location>
        <begin position="6"/>
        <end position="28"/>
    </location>
</feature>
<keyword evidence="3" id="KW-0548">Nucleotidyltransferase</keyword>
<keyword evidence="3" id="KW-0808">Transferase</keyword>
<keyword evidence="1" id="KW-1133">Transmembrane helix</keyword>
<organism evidence="3">
    <name type="scientific">Candidatus Kentrum sp. FW</name>
    <dbReference type="NCBI Taxonomy" id="2126338"/>
    <lineage>
        <taxon>Bacteria</taxon>
        <taxon>Pseudomonadati</taxon>
        <taxon>Pseudomonadota</taxon>
        <taxon>Gammaproteobacteria</taxon>
        <taxon>Candidatus Kentrum</taxon>
    </lineage>
</organism>
<feature type="transmembrane region" description="Helical" evidence="1">
    <location>
        <begin position="143"/>
        <end position="161"/>
    </location>
</feature>
<dbReference type="PANTHER" id="PTHR43535:SF1">
    <property type="entry name" value="PHOSPHATIDATE CYTIDYLYLTRANSFERASE"/>
    <property type="match status" value="1"/>
</dbReference>
<evidence type="ECO:0000313" key="3">
    <source>
        <dbReference type="EMBL" id="VFJ66449.1"/>
    </source>
</evidence>
<feature type="transmembrane region" description="Helical" evidence="1">
    <location>
        <begin position="89"/>
        <end position="109"/>
    </location>
</feature>
<protein>
    <submittedName>
        <fullName evidence="3">Cytidylyltransferase family protein</fullName>
    </submittedName>
</protein>